<sequence>MKVLSSIRFWIIFMSCITLCFALFVIGEYNKPKAASNEGTIPYDILYTKQNHIPLVHDAQKEKVVLKGMVITDATSYKQLEIIAKQIKEKYAHAKLDSIELTIHNKNNGQYYDDLAYEPTAKGNIVISYTPVTKTAHSMNTNINIQLNKHP</sequence>
<evidence type="ECO:0000313" key="2">
    <source>
        <dbReference type="EMBL" id="CAG9611706.1"/>
    </source>
</evidence>
<protein>
    <submittedName>
        <fullName evidence="2">Uncharacterized protein</fullName>
    </submittedName>
</protein>
<evidence type="ECO:0000313" key="3">
    <source>
        <dbReference type="Proteomes" id="UP000789423"/>
    </source>
</evidence>
<keyword evidence="1" id="KW-1133">Transmembrane helix</keyword>
<keyword evidence="3" id="KW-1185">Reference proteome</keyword>
<dbReference type="Proteomes" id="UP000789423">
    <property type="component" value="Unassembled WGS sequence"/>
</dbReference>
<evidence type="ECO:0000256" key="1">
    <source>
        <dbReference type="SAM" id="Phobius"/>
    </source>
</evidence>
<dbReference type="RefSeq" id="WP_230573969.1">
    <property type="nucleotide sequence ID" value="NZ_CAKJTI010000003.1"/>
</dbReference>
<comment type="caution">
    <text evidence="2">The sequence shown here is derived from an EMBL/GenBank/DDBJ whole genome shotgun (WGS) entry which is preliminary data.</text>
</comment>
<keyword evidence="1" id="KW-0472">Membrane</keyword>
<reference evidence="2 3" key="1">
    <citation type="submission" date="2021-10" db="EMBL/GenBank/DDBJ databases">
        <authorList>
            <person name="Criscuolo A."/>
        </authorList>
    </citation>
    <scope>NUCLEOTIDE SEQUENCE [LARGE SCALE GENOMIC DNA]</scope>
    <source>
        <strain evidence="3">CIP 111899</strain>
    </source>
</reference>
<keyword evidence="1" id="KW-0812">Transmembrane</keyword>
<name>A0ABM8Y7M5_9BACI</name>
<gene>
    <name evidence="2" type="ORF">BACCIP111899_00878</name>
</gene>
<organism evidence="2 3">
    <name type="scientific">Bacillus rhizoplanae</name>
    <dbReference type="NCBI Taxonomy" id="2880966"/>
    <lineage>
        <taxon>Bacteria</taxon>
        <taxon>Bacillati</taxon>
        <taxon>Bacillota</taxon>
        <taxon>Bacilli</taxon>
        <taxon>Bacillales</taxon>
        <taxon>Bacillaceae</taxon>
        <taxon>Bacillus</taxon>
    </lineage>
</organism>
<dbReference type="EMBL" id="CAKJTI010000003">
    <property type="protein sequence ID" value="CAG9611706.1"/>
    <property type="molecule type" value="Genomic_DNA"/>
</dbReference>
<accession>A0ABM8Y7M5</accession>
<proteinExistence type="predicted"/>
<feature type="transmembrane region" description="Helical" evidence="1">
    <location>
        <begin position="6"/>
        <end position="26"/>
    </location>
</feature>